<gene>
    <name evidence="2" type="ORF">CXL00_02740</name>
</gene>
<dbReference type="AlphaFoldDB" id="A0A2N8SZT3"/>
<evidence type="ECO:0000256" key="1">
    <source>
        <dbReference type="SAM" id="Phobius"/>
    </source>
</evidence>
<dbReference type="EMBL" id="POUW01000001">
    <property type="protein sequence ID" value="PNG07983.1"/>
    <property type="molecule type" value="Genomic_DNA"/>
</dbReference>
<keyword evidence="1" id="KW-1133">Transmembrane helix</keyword>
<name>A0A2N8SZT3_STUST</name>
<feature type="transmembrane region" description="Helical" evidence="1">
    <location>
        <begin position="38"/>
        <end position="56"/>
    </location>
</feature>
<sequence length="107" mass="11513">MSLLAFALSYLGMLLLCLTMNRHRAALLRGDLRLPTTTVMRLLAMGCFGLAGWLCIGNQGAEIGTVVWLCLTMLAGVLLALLQAWQARWAVPLAPLLTLGGALQTVF</sequence>
<keyword evidence="1" id="KW-0472">Membrane</keyword>
<evidence type="ECO:0000313" key="2">
    <source>
        <dbReference type="EMBL" id="PNG07983.1"/>
    </source>
</evidence>
<organism evidence="2 3">
    <name type="scientific">Stutzerimonas stutzeri</name>
    <name type="common">Pseudomonas stutzeri</name>
    <dbReference type="NCBI Taxonomy" id="316"/>
    <lineage>
        <taxon>Bacteria</taxon>
        <taxon>Pseudomonadati</taxon>
        <taxon>Pseudomonadota</taxon>
        <taxon>Gammaproteobacteria</taxon>
        <taxon>Pseudomonadales</taxon>
        <taxon>Pseudomonadaceae</taxon>
        <taxon>Stutzerimonas</taxon>
    </lineage>
</organism>
<dbReference type="Pfam" id="PF11804">
    <property type="entry name" value="DUF3325"/>
    <property type="match status" value="1"/>
</dbReference>
<dbReference type="Proteomes" id="UP000235897">
    <property type="component" value="Unassembled WGS sequence"/>
</dbReference>
<dbReference type="InterPro" id="IPR021762">
    <property type="entry name" value="DUF3325"/>
</dbReference>
<accession>A0A2N8SZT3</accession>
<keyword evidence="1" id="KW-0812">Transmembrane</keyword>
<dbReference type="OrthoDB" id="6941606at2"/>
<evidence type="ECO:0000313" key="3">
    <source>
        <dbReference type="Proteomes" id="UP000235897"/>
    </source>
</evidence>
<proteinExistence type="predicted"/>
<feature type="transmembrane region" description="Helical" evidence="1">
    <location>
        <begin position="63"/>
        <end position="85"/>
    </location>
</feature>
<reference evidence="2 3" key="1">
    <citation type="submission" date="2018-01" db="EMBL/GenBank/DDBJ databases">
        <title>Denitrification phenotypes of diverse strains of Pseudomonas stutzeri.</title>
        <authorList>
            <person name="Milligan D.A."/>
            <person name="Bergaust L."/>
            <person name="Bakken L.R."/>
            <person name="Frostegard A."/>
        </authorList>
    </citation>
    <scope>NUCLEOTIDE SEQUENCE [LARGE SCALE GENOMIC DNA]</scope>
    <source>
        <strain evidence="2 3">28a3</strain>
    </source>
</reference>
<dbReference type="RefSeq" id="WP_102845934.1">
    <property type="nucleotide sequence ID" value="NZ_JAETZY010000001.1"/>
</dbReference>
<comment type="caution">
    <text evidence="2">The sequence shown here is derived from an EMBL/GenBank/DDBJ whole genome shotgun (WGS) entry which is preliminary data.</text>
</comment>
<protein>
    <submittedName>
        <fullName evidence="2">DUF3325 domain-containing protein</fullName>
    </submittedName>
</protein>